<dbReference type="STRING" id="50990.A0A4Y7Q5F9"/>
<sequence length="51" mass="5978">VYCRTILVRLISTAKTGYFYTVRRPRQSVSIAAVKYDPRVKQRVVFVESKK</sequence>
<protein>
    <recommendedName>
        <fullName evidence="6">Large ribosomal subunit protein bL33m</fullName>
    </recommendedName>
</protein>
<name>A0A4Y7Q5F9_9AGAM</name>
<evidence type="ECO:0000313" key="8">
    <source>
        <dbReference type="Proteomes" id="UP000294933"/>
    </source>
</evidence>
<dbReference type="GO" id="GO:0006412">
    <property type="term" value="P:translation"/>
    <property type="evidence" value="ECO:0007669"/>
    <property type="project" value="InterPro"/>
</dbReference>
<dbReference type="Proteomes" id="UP000294933">
    <property type="component" value="Unassembled WGS sequence"/>
</dbReference>
<dbReference type="AlphaFoldDB" id="A0A4Y7Q5F9"/>
<evidence type="ECO:0000256" key="2">
    <source>
        <dbReference type="ARBA" id="ARBA00007596"/>
    </source>
</evidence>
<accession>A0A4Y7Q5F9</accession>
<dbReference type="NCBIfam" id="TIGR01023">
    <property type="entry name" value="rpmG_bact"/>
    <property type="match status" value="1"/>
</dbReference>
<proteinExistence type="inferred from homology"/>
<dbReference type="PANTHER" id="PTHR47037:SF1">
    <property type="entry name" value="LARGE RIBOSOMAL SUBUNIT PROTEIN BL33M"/>
    <property type="match status" value="1"/>
</dbReference>
<feature type="non-terminal residue" evidence="7">
    <location>
        <position position="51"/>
    </location>
</feature>
<dbReference type="InterPro" id="IPR011332">
    <property type="entry name" value="Ribosomal_zn-bd"/>
</dbReference>
<keyword evidence="5" id="KW-0687">Ribonucleoprotein</keyword>
<organism evidence="7 8">
    <name type="scientific">Rickenella mellea</name>
    <dbReference type="NCBI Taxonomy" id="50990"/>
    <lineage>
        <taxon>Eukaryota</taxon>
        <taxon>Fungi</taxon>
        <taxon>Dikarya</taxon>
        <taxon>Basidiomycota</taxon>
        <taxon>Agaricomycotina</taxon>
        <taxon>Agaricomycetes</taxon>
        <taxon>Hymenochaetales</taxon>
        <taxon>Rickenellaceae</taxon>
        <taxon>Rickenella</taxon>
    </lineage>
</organism>
<dbReference type="GO" id="GO:0005840">
    <property type="term" value="C:ribosome"/>
    <property type="evidence" value="ECO:0007669"/>
    <property type="project" value="UniProtKB-KW"/>
</dbReference>
<dbReference type="VEuPathDB" id="FungiDB:BD410DRAFT_703993"/>
<evidence type="ECO:0000256" key="5">
    <source>
        <dbReference type="ARBA" id="ARBA00023274"/>
    </source>
</evidence>
<feature type="non-terminal residue" evidence="7">
    <location>
        <position position="1"/>
    </location>
</feature>
<dbReference type="PANTHER" id="PTHR47037">
    <property type="entry name" value="39S RIBOSOMAL PROTEIN L33, MITOCHONDRIAL"/>
    <property type="match status" value="1"/>
</dbReference>
<comment type="similarity">
    <text evidence="2">Belongs to the bacterial ribosomal protein bL33 family.</text>
</comment>
<gene>
    <name evidence="7" type="ORF">BD410DRAFT_703993</name>
</gene>
<dbReference type="Pfam" id="PF00471">
    <property type="entry name" value="Ribosomal_L33"/>
    <property type="match status" value="1"/>
</dbReference>
<keyword evidence="8" id="KW-1185">Reference proteome</keyword>
<dbReference type="InterPro" id="IPR001705">
    <property type="entry name" value="Ribosomal_bL33"/>
</dbReference>
<evidence type="ECO:0000256" key="3">
    <source>
        <dbReference type="ARBA" id="ARBA00022980"/>
    </source>
</evidence>
<dbReference type="SUPFAM" id="SSF57829">
    <property type="entry name" value="Zn-binding ribosomal proteins"/>
    <property type="match status" value="1"/>
</dbReference>
<keyword evidence="3" id="KW-0689">Ribosomal protein</keyword>
<dbReference type="EMBL" id="ML170175">
    <property type="protein sequence ID" value="TDL22438.1"/>
    <property type="molecule type" value="Genomic_DNA"/>
</dbReference>
<dbReference type="GO" id="GO:0005739">
    <property type="term" value="C:mitochondrion"/>
    <property type="evidence" value="ECO:0007669"/>
    <property type="project" value="UniProtKB-SubCell"/>
</dbReference>
<dbReference type="GO" id="GO:1990904">
    <property type="term" value="C:ribonucleoprotein complex"/>
    <property type="evidence" value="ECO:0007669"/>
    <property type="project" value="UniProtKB-KW"/>
</dbReference>
<dbReference type="InterPro" id="IPR038584">
    <property type="entry name" value="Ribosomal_bL33_sf"/>
</dbReference>
<evidence type="ECO:0000313" key="7">
    <source>
        <dbReference type="EMBL" id="TDL22438.1"/>
    </source>
</evidence>
<dbReference type="OrthoDB" id="275534at2759"/>
<dbReference type="Gene3D" id="2.20.28.120">
    <property type="entry name" value="Ribosomal protein L33"/>
    <property type="match status" value="1"/>
</dbReference>
<keyword evidence="4" id="KW-0496">Mitochondrion</keyword>
<evidence type="ECO:0000256" key="1">
    <source>
        <dbReference type="ARBA" id="ARBA00004173"/>
    </source>
</evidence>
<dbReference type="InterPro" id="IPR052008">
    <property type="entry name" value="Mitoribosomal_protein_bL33"/>
</dbReference>
<reference evidence="7 8" key="1">
    <citation type="submission" date="2018-06" db="EMBL/GenBank/DDBJ databases">
        <title>A transcriptomic atlas of mushroom development highlights an independent origin of complex multicellularity.</title>
        <authorList>
            <consortium name="DOE Joint Genome Institute"/>
            <person name="Krizsan K."/>
            <person name="Almasi E."/>
            <person name="Merenyi Z."/>
            <person name="Sahu N."/>
            <person name="Viragh M."/>
            <person name="Koszo T."/>
            <person name="Mondo S."/>
            <person name="Kiss B."/>
            <person name="Balint B."/>
            <person name="Kues U."/>
            <person name="Barry K."/>
            <person name="Hegedus J.C."/>
            <person name="Henrissat B."/>
            <person name="Johnson J."/>
            <person name="Lipzen A."/>
            <person name="Ohm R."/>
            <person name="Nagy I."/>
            <person name="Pangilinan J."/>
            <person name="Yan J."/>
            <person name="Xiong Y."/>
            <person name="Grigoriev I.V."/>
            <person name="Hibbett D.S."/>
            <person name="Nagy L.G."/>
        </authorList>
    </citation>
    <scope>NUCLEOTIDE SEQUENCE [LARGE SCALE GENOMIC DNA]</scope>
    <source>
        <strain evidence="7 8">SZMC22713</strain>
    </source>
</reference>
<dbReference type="GO" id="GO:0003735">
    <property type="term" value="F:structural constituent of ribosome"/>
    <property type="evidence" value="ECO:0007669"/>
    <property type="project" value="InterPro"/>
</dbReference>
<evidence type="ECO:0000256" key="4">
    <source>
        <dbReference type="ARBA" id="ARBA00023128"/>
    </source>
</evidence>
<evidence type="ECO:0000256" key="6">
    <source>
        <dbReference type="ARBA" id="ARBA00035275"/>
    </source>
</evidence>
<comment type="subcellular location">
    <subcellularLocation>
        <location evidence="1">Mitochondrion</location>
    </subcellularLocation>
</comment>